<keyword evidence="13" id="KW-1185">Reference proteome</keyword>
<comment type="cofactor">
    <cofactor evidence="9">
        <name>[4Fe-4S] cluster</name>
        <dbReference type="ChEBI" id="CHEBI:49883"/>
    </cofactor>
    <text evidence="9">Binds 1 [4Fe-4S] cluster.</text>
</comment>
<keyword evidence="8 9" id="KW-0238">DNA-binding</keyword>
<evidence type="ECO:0000256" key="3">
    <source>
        <dbReference type="ARBA" id="ARBA00022515"/>
    </source>
</evidence>
<dbReference type="InterPro" id="IPR007238">
    <property type="entry name" value="DNA_primase_lsu_euk/arc"/>
</dbReference>
<evidence type="ECO:0000256" key="2">
    <source>
        <dbReference type="ARBA" id="ARBA00022485"/>
    </source>
</evidence>
<accession>A0A1E4TUR4</accession>
<feature type="binding site" evidence="10">
    <location>
        <position position="398"/>
    </location>
    <ligand>
        <name>[4Fe-4S] cluster</name>
        <dbReference type="ChEBI" id="CHEBI:49883"/>
    </ligand>
</feature>
<dbReference type="InterPro" id="IPR016558">
    <property type="entry name" value="DNA_primase_lsu_euk"/>
</dbReference>
<dbReference type="GO" id="GO:0003697">
    <property type="term" value="F:single-stranded DNA binding"/>
    <property type="evidence" value="ECO:0007669"/>
    <property type="project" value="EnsemblFungi"/>
</dbReference>
<keyword evidence="7 9" id="KW-0411">Iron-sulfur</keyword>
<dbReference type="OrthoDB" id="421393at2759"/>
<dbReference type="GO" id="GO:0006302">
    <property type="term" value="P:double-strand break repair"/>
    <property type="evidence" value="ECO:0007669"/>
    <property type="project" value="EnsemblFungi"/>
</dbReference>
<dbReference type="CDD" id="cd07322">
    <property type="entry name" value="PriL_PriS_Eukaryotic"/>
    <property type="match status" value="1"/>
</dbReference>
<feature type="binding site" evidence="10">
    <location>
        <position position="455"/>
    </location>
    <ligand>
        <name>[4Fe-4S] cluster</name>
        <dbReference type="ChEBI" id="CHEBI:49883"/>
    </ligand>
</feature>
<dbReference type="Pfam" id="PF04104">
    <property type="entry name" value="DNA_primase_lrg"/>
    <property type="match status" value="1"/>
</dbReference>
<evidence type="ECO:0000256" key="1">
    <source>
        <dbReference type="ARBA" id="ARBA00010564"/>
    </source>
</evidence>
<feature type="binding site" evidence="10">
    <location>
        <position position="415"/>
    </location>
    <ligand>
        <name>[4Fe-4S] cluster</name>
        <dbReference type="ChEBI" id="CHEBI:49883"/>
    </ligand>
</feature>
<protein>
    <recommendedName>
        <fullName evidence="9">DNA primase large subunit</fullName>
    </recommendedName>
</protein>
<evidence type="ECO:0000256" key="4">
    <source>
        <dbReference type="ARBA" id="ARBA00022705"/>
    </source>
</evidence>
<dbReference type="PANTHER" id="PTHR10537:SF3">
    <property type="entry name" value="DNA PRIMASE LARGE SUBUNIT"/>
    <property type="match status" value="1"/>
</dbReference>
<dbReference type="GO" id="GO:0005658">
    <property type="term" value="C:alpha DNA polymerase:primase complex"/>
    <property type="evidence" value="ECO:0007669"/>
    <property type="project" value="EnsemblFungi"/>
</dbReference>
<evidence type="ECO:0000259" key="11">
    <source>
        <dbReference type="Pfam" id="PF04104"/>
    </source>
</evidence>
<evidence type="ECO:0000256" key="5">
    <source>
        <dbReference type="ARBA" id="ARBA00022723"/>
    </source>
</evidence>
<dbReference type="Proteomes" id="UP000094236">
    <property type="component" value="Unassembled WGS sequence"/>
</dbReference>
<comment type="similarity">
    <text evidence="1 9">Belongs to the eukaryotic-type primase large subunit family.</text>
</comment>
<dbReference type="GO" id="GO:0003899">
    <property type="term" value="F:DNA-directed RNA polymerase activity"/>
    <property type="evidence" value="ECO:0007669"/>
    <property type="project" value="EnsemblFungi"/>
</dbReference>
<evidence type="ECO:0000256" key="9">
    <source>
        <dbReference type="PIRNR" id="PIRNR009449"/>
    </source>
</evidence>
<keyword evidence="3 9" id="KW-0639">Primosome</keyword>
<dbReference type="PIRSF" id="PIRSF009449">
    <property type="entry name" value="DNA_primase_large_subunit"/>
    <property type="match status" value="1"/>
</dbReference>
<evidence type="ECO:0000256" key="8">
    <source>
        <dbReference type="ARBA" id="ARBA00023125"/>
    </source>
</evidence>
<dbReference type="AlphaFoldDB" id="A0A1E4TUR4"/>
<dbReference type="GO" id="GO:0005635">
    <property type="term" value="C:nuclear envelope"/>
    <property type="evidence" value="ECO:0007669"/>
    <property type="project" value="EnsemblFungi"/>
</dbReference>
<proteinExistence type="inferred from homology"/>
<dbReference type="PANTHER" id="PTHR10537">
    <property type="entry name" value="DNA PRIMASE LARGE SUBUNIT"/>
    <property type="match status" value="1"/>
</dbReference>
<dbReference type="Gene3D" id="1.20.930.80">
    <property type="match status" value="1"/>
</dbReference>
<evidence type="ECO:0000256" key="6">
    <source>
        <dbReference type="ARBA" id="ARBA00023004"/>
    </source>
</evidence>
<evidence type="ECO:0000313" key="13">
    <source>
        <dbReference type="Proteomes" id="UP000094236"/>
    </source>
</evidence>
<keyword evidence="4 9" id="KW-0235">DNA replication</keyword>
<gene>
    <name evidence="12" type="ORF">PACTADRAFT_50205</name>
</gene>
<dbReference type="InterPro" id="IPR058560">
    <property type="entry name" value="DNA_primase_C"/>
</dbReference>
<evidence type="ECO:0000313" key="12">
    <source>
        <dbReference type="EMBL" id="ODV95490.1"/>
    </source>
</evidence>
<sequence>MFRQSKRITSGRKNFDNYSAKDKNLYVQDGDLLSSVYSQRLNLYDIPPLNEITLEEFETWAIDRLKILIEIESCQLRGRNFKEISAHLKPILAKLLPLTSNSKDSSLLISERKKDHYSHFILRLAFCRSEELRARFVKAETILFKIRYDLLSIQEQKNFVKSIDLPWQFIDNDEKLKFEKQLYDSCYNLIKLNLGASNSNEEIIKKTFENEIFLKVPFKYVLNLVSSRSVFINDGYCYVPQFLQLNLITSEFSQKLDEKLILTMKTIPRLDEDDRLLPVLNNLSNGYVLDEFLTQKGSGSLNRDSDELNASNLNQVSEFMPLCMQNLMYGLKKHNHLKYNGRQQLGRFIKELGLPLNEALLFWKNSLKGLNFEKDYAYNIKHTYGAVGGRIKYRGMNCTNIMNQPKPHSSEYHGCFYKENSIDDIFAKLKMMQMTDEQINQITDSVREGKYQIACTMVLESKCGGKTMPIVTHPNFYFEEAYKYSKDVSANKES</sequence>
<dbReference type="STRING" id="669874.A0A1E4TUR4"/>
<feature type="binding site" evidence="10">
    <location>
        <position position="323"/>
    </location>
    <ligand>
        <name>[4Fe-4S] cluster</name>
        <dbReference type="ChEBI" id="CHEBI:49883"/>
    </ligand>
</feature>
<name>A0A1E4TUR4_PACTA</name>
<dbReference type="EMBL" id="KV454014">
    <property type="protein sequence ID" value="ODV95490.1"/>
    <property type="molecule type" value="Genomic_DNA"/>
</dbReference>
<evidence type="ECO:0000256" key="10">
    <source>
        <dbReference type="PIRSR" id="PIRSR009449-1"/>
    </source>
</evidence>
<dbReference type="GO" id="GO:0006269">
    <property type="term" value="P:DNA replication, synthesis of primer"/>
    <property type="evidence" value="ECO:0007669"/>
    <property type="project" value="UniProtKB-KW"/>
</dbReference>
<feature type="domain" description="DNA primase large subunit C-terminal" evidence="11">
    <location>
        <begin position="317"/>
        <end position="478"/>
    </location>
</feature>
<organism evidence="12 13">
    <name type="scientific">Pachysolen tannophilus NRRL Y-2460</name>
    <dbReference type="NCBI Taxonomy" id="669874"/>
    <lineage>
        <taxon>Eukaryota</taxon>
        <taxon>Fungi</taxon>
        <taxon>Dikarya</taxon>
        <taxon>Ascomycota</taxon>
        <taxon>Saccharomycotina</taxon>
        <taxon>Pichiomycetes</taxon>
        <taxon>Pachysolenaceae</taxon>
        <taxon>Pachysolen</taxon>
    </lineage>
</organism>
<dbReference type="GO" id="GO:0046872">
    <property type="term" value="F:metal ion binding"/>
    <property type="evidence" value="ECO:0007669"/>
    <property type="project" value="UniProtKB-UniRule"/>
</dbReference>
<reference evidence="13" key="1">
    <citation type="submission" date="2016-05" db="EMBL/GenBank/DDBJ databases">
        <title>Comparative genomics of biotechnologically important yeasts.</title>
        <authorList>
            <consortium name="DOE Joint Genome Institute"/>
            <person name="Riley R."/>
            <person name="Haridas S."/>
            <person name="Wolfe K.H."/>
            <person name="Lopes M.R."/>
            <person name="Hittinger C.T."/>
            <person name="Goker M."/>
            <person name="Salamov A."/>
            <person name="Wisecaver J."/>
            <person name="Long T.M."/>
            <person name="Aerts A.L."/>
            <person name="Barry K."/>
            <person name="Choi C."/>
            <person name="Clum A."/>
            <person name="Coughlan A.Y."/>
            <person name="Deshpande S."/>
            <person name="Douglass A.P."/>
            <person name="Hanson S.J."/>
            <person name="Klenk H.-P."/>
            <person name="Labutti K."/>
            <person name="Lapidus A."/>
            <person name="Lindquist E."/>
            <person name="Lipzen A."/>
            <person name="Meier-Kolthoff J.P."/>
            <person name="Ohm R.A."/>
            <person name="Otillar R.P."/>
            <person name="Pangilinan J."/>
            <person name="Peng Y."/>
            <person name="Rokas A."/>
            <person name="Rosa C.A."/>
            <person name="Scheuner C."/>
            <person name="Sibirny A.A."/>
            <person name="Slot J.C."/>
            <person name="Stielow J.B."/>
            <person name="Sun H."/>
            <person name="Kurtzman C.P."/>
            <person name="Blackwell M."/>
            <person name="Grigoriev I.V."/>
            <person name="Jeffries T.W."/>
        </authorList>
    </citation>
    <scope>NUCLEOTIDE SEQUENCE [LARGE SCALE GENOMIC DNA]</scope>
    <source>
        <strain evidence="13">NRRL Y-2460</strain>
    </source>
</reference>
<keyword evidence="2 9" id="KW-0004">4Fe-4S</keyword>
<comment type="function">
    <text evidence="9">DNA primase is the polymerase that synthesizes small RNA primers for the Okazaki fragments made during discontinuous DNA replication.</text>
</comment>
<dbReference type="Pfam" id="PF26466">
    <property type="entry name" value="DNA_primase_lrg_N"/>
    <property type="match status" value="1"/>
</dbReference>
<evidence type="ECO:0000256" key="7">
    <source>
        <dbReference type="ARBA" id="ARBA00023014"/>
    </source>
</evidence>
<keyword evidence="6 9" id="KW-0408">Iron</keyword>
<dbReference type="GO" id="GO:0006270">
    <property type="term" value="P:DNA replication initiation"/>
    <property type="evidence" value="ECO:0007669"/>
    <property type="project" value="EnsemblFungi"/>
</dbReference>
<keyword evidence="5 9" id="KW-0479">Metal-binding</keyword>
<dbReference type="GO" id="GO:0051539">
    <property type="term" value="F:4 iron, 4 sulfur cluster binding"/>
    <property type="evidence" value="ECO:0007669"/>
    <property type="project" value="UniProtKB-UniRule"/>
</dbReference>